<dbReference type="SMART" id="SM00356">
    <property type="entry name" value="ZnF_C3H1"/>
    <property type="match status" value="2"/>
</dbReference>
<accession>S8A4X7</accession>
<dbReference type="AlphaFoldDB" id="S8A4X7"/>
<dbReference type="STRING" id="1284197.S8A4X7"/>
<dbReference type="PROSITE" id="PS50103">
    <property type="entry name" value="ZF_C3H1"/>
    <property type="match status" value="2"/>
</dbReference>
<comment type="caution">
    <text evidence="4">The sequence shown here is derived from an EMBL/GenBank/DDBJ whole genome shotgun (WGS) entry which is preliminary data.</text>
</comment>
<sequence length="334" mass="37958">MAHGCCFDYFEKGFCKAGNDCKYSHLRPGDERNLIMDSEQGLRRKKYYRPETLQTYLPGSQDVICFTFARKGWCIHGDKCWNQHISPPPELLDEMSPQSNGLVISDTPSPVLDDLPTLDTGYNLPQQQHMVLQQTQHPSPTAFVPQWSSTTMIPVQAGPQTQKVNTRIKEKVHPAQASQGKLFCRPDPKRSDASNWRVPTKPQLQLQTIKSQLQTNPQLQTSPVETASQTVRSVLNFNWRPVIDEPTIQDQEQRWARNTPSPPPVPTMIGCGPSLPMLKIPTGSMYPIGNVQTPIDYNINFDILGYNDEMRHHQTYRNYGREIAFGRSGIPYLH</sequence>
<proteinExistence type="predicted"/>
<evidence type="ECO:0000256" key="2">
    <source>
        <dbReference type="SAM" id="MobiDB-lite"/>
    </source>
</evidence>
<dbReference type="HOGENOM" id="CLU_831609_0_0_1"/>
<feature type="zinc finger region" description="C3H1-type" evidence="1">
    <location>
        <begin position="59"/>
        <end position="87"/>
    </location>
</feature>
<dbReference type="GO" id="GO:0008270">
    <property type="term" value="F:zinc ion binding"/>
    <property type="evidence" value="ECO:0007669"/>
    <property type="project" value="UniProtKB-KW"/>
</dbReference>
<feature type="region of interest" description="Disordered" evidence="2">
    <location>
        <begin position="172"/>
        <end position="197"/>
    </location>
</feature>
<reference evidence="5" key="2">
    <citation type="submission" date="2013-04" db="EMBL/GenBank/DDBJ databases">
        <title>Genomic mechanisms accounting for the adaptation to parasitism in nematode-trapping fungi.</title>
        <authorList>
            <person name="Ahren D.G."/>
        </authorList>
    </citation>
    <scope>NUCLEOTIDE SEQUENCE [LARGE SCALE GENOMIC DNA]</scope>
    <source>
        <strain evidence="5">CBS 200.50</strain>
    </source>
</reference>
<evidence type="ECO:0000313" key="5">
    <source>
        <dbReference type="Proteomes" id="UP000015100"/>
    </source>
</evidence>
<evidence type="ECO:0000256" key="1">
    <source>
        <dbReference type="PROSITE-ProRule" id="PRU00723"/>
    </source>
</evidence>
<evidence type="ECO:0000313" key="4">
    <source>
        <dbReference type="EMBL" id="EPS36176.1"/>
    </source>
</evidence>
<keyword evidence="1" id="KW-0863">Zinc-finger</keyword>
<dbReference type="Gene3D" id="4.10.1000.10">
    <property type="entry name" value="Zinc finger, CCCH-type"/>
    <property type="match status" value="1"/>
</dbReference>
<feature type="zinc finger region" description="C3H1-type" evidence="1">
    <location>
        <begin position="5"/>
        <end position="28"/>
    </location>
</feature>
<dbReference type="InterPro" id="IPR000571">
    <property type="entry name" value="Znf_CCCH"/>
</dbReference>
<dbReference type="OrthoDB" id="411372at2759"/>
<keyword evidence="1" id="KW-0479">Metal-binding</keyword>
<gene>
    <name evidence="4" type="ORF">H072_10344</name>
</gene>
<feature type="domain" description="C3H1-type" evidence="3">
    <location>
        <begin position="59"/>
        <end position="87"/>
    </location>
</feature>
<feature type="domain" description="C3H1-type" evidence="3">
    <location>
        <begin position="5"/>
        <end position="28"/>
    </location>
</feature>
<reference evidence="4 5" key="1">
    <citation type="journal article" date="2013" name="PLoS Genet.">
        <title>Genomic mechanisms accounting for the adaptation to parasitism in nematode-trapping fungi.</title>
        <authorList>
            <person name="Meerupati T."/>
            <person name="Andersson K.M."/>
            <person name="Friman E."/>
            <person name="Kumar D."/>
            <person name="Tunlid A."/>
            <person name="Ahren D."/>
        </authorList>
    </citation>
    <scope>NUCLEOTIDE SEQUENCE [LARGE SCALE GENOMIC DNA]</scope>
    <source>
        <strain evidence="4 5">CBS 200.50</strain>
    </source>
</reference>
<keyword evidence="1" id="KW-0862">Zinc</keyword>
<keyword evidence="5" id="KW-1185">Reference proteome</keyword>
<organism evidence="4 5">
    <name type="scientific">Dactylellina haptotyla (strain CBS 200.50)</name>
    <name type="common">Nematode-trapping fungus</name>
    <name type="synonym">Monacrosporium haptotylum</name>
    <dbReference type="NCBI Taxonomy" id="1284197"/>
    <lineage>
        <taxon>Eukaryota</taxon>
        <taxon>Fungi</taxon>
        <taxon>Dikarya</taxon>
        <taxon>Ascomycota</taxon>
        <taxon>Pezizomycotina</taxon>
        <taxon>Orbiliomycetes</taxon>
        <taxon>Orbiliales</taxon>
        <taxon>Orbiliaceae</taxon>
        <taxon>Dactylellina</taxon>
    </lineage>
</organism>
<dbReference type="EMBL" id="AQGS01000958">
    <property type="protein sequence ID" value="EPS36176.1"/>
    <property type="molecule type" value="Genomic_DNA"/>
</dbReference>
<protein>
    <recommendedName>
        <fullName evidence="3">C3H1-type domain-containing protein</fullName>
    </recommendedName>
</protein>
<name>S8A4X7_DACHA</name>
<evidence type="ECO:0000259" key="3">
    <source>
        <dbReference type="PROSITE" id="PS50103"/>
    </source>
</evidence>
<dbReference type="Proteomes" id="UP000015100">
    <property type="component" value="Unassembled WGS sequence"/>
</dbReference>